<evidence type="ECO:0000256" key="1">
    <source>
        <dbReference type="SAM" id="Phobius"/>
    </source>
</evidence>
<dbReference type="HOGENOM" id="CLU_2936274_0_0_5"/>
<accession>A0A0A8JYM5</accession>
<dbReference type="STRING" id="1384459.GL4_0240"/>
<proteinExistence type="predicted"/>
<protein>
    <submittedName>
        <fullName evidence="2">Uncharacterized protein</fullName>
    </submittedName>
</protein>
<sequence length="60" mass="6515">MVSPAQAYIDPGSGSVLTSAIIGFFAAAAYTGRKYFYRLKDALFGRQPKAVEADNKARTR</sequence>
<feature type="transmembrane region" description="Helical" evidence="1">
    <location>
        <begin position="12"/>
        <end position="30"/>
    </location>
</feature>
<keyword evidence="3" id="KW-1185">Reference proteome</keyword>
<dbReference type="AlphaFoldDB" id="A0A0A8JYM5"/>
<reference evidence="2 3" key="1">
    <citation type="submission" date="2014-09" db="EMBL/GenBank/DDBJ databases">
        <title>Genome sequencing of Methyloceanibacter caenitepidi Gela4.</title>
        <authorList>
            <person name="Takeuchi M."/>
            <person name="Susumu S."/>
            <person name="Kamagata Y."/>
            <person name="Oshima K."/>
            <person name="Hattori M."/>
            <person name="Iwasaki W."/>
        </authorList>
    </citation>
    <scope>NUCLEOTIDE SEQUENCE [LARGE SCALE GENOMIC DNA]</scope>
    <source>
        <strain evidence="2 3">Gela4</strain>
    </source>
</reference>
<gene>
    <name evidence="2" type="ORF">GL4_0240</name>
</gene>
<evidence type="ECO:0000313" key="2">
    <source>
        <dbReference type="EMBL" id="BAQ15710.1"/>
    </source>
</evidence>
<keyword evidence="1" id="KW-1133">Transmembrane helix</keyword>
<keyword evidence="1" id="KW-0472">Membrane</keyword>
<keyword evidence="1" id="KW-0812">Transmembrane</keyword>
<evidence type="ECO:0000313" key="3">
    <source>
        <dbReference type="Proteomes" id="UP000031643"/>
    </source>
</evidence>
<name>A0A0A8JYM5_9HYPH</name>
<dbReference type="KEGG" id="mcg:GL4_0240"/>
<organism evidence="2 3">
    <name type="scientific">Methyloceanibacter caenitepidi</name>
    <dbReference type="NCBI Taxonomy" id="1384459"/>
    <lineage>
        <taxon>Bacteria</taxon>
        <taxon>Pseudomonadati</taxon>
        <taxon>Pseudomonadota</taxon>
        <taxon>Alphaproteobacteria</taxon>
        <taxon>Hyphomicrobiales</taxon>
        <taxon>Hyphomicrobiaceae</taxon>
        <taxon>Methyloceanibacter</taxon>
    </lineage>
</organism>
<dbReference type="Proteomes" id="UP000031643">
    <property type="component" value="Chromosome"/>
</dbReference>
<dbReference type="EMBL" id="AP014648">
    <property type="protein sequence ID" value="BAQ15710.1"/>
    <property type="molecule type" value="Genomic_DNA"/>
</dbReference>